<protein>
    <submittedName>
        <fullName evidence="2">Uncharacterized protein</fullName>
    </submittedName>
</protein>
<organism evidence="2 3">
    <name type="scientific">Sutcliffiella horikoshii</name>
    <dbReference type="NCBI Taxonomy" id="79883"/>
    <lineage>
        <taxon>Bacteria</taxon>
        <taxon>Bacillati</taxon>
        <taxon>Bacillota</taxon>
        <taxon>Bacilli</taxon>
        <taxon>Bacillales</taxon>
        <taxon>Bacillaceae</taxon>
        <taxon>Sutcliffiella</taxon>
    </lineage>
</organism>
<comment type="caution">
    <text evidence="2">The sequence shown here is derived from an EMBL/GenBank/DDBJ whole genome shotgun (WGS) entry which is preliminary data.</text>
</comment>
<gene>
    <name evidence="2" type="ORF">FZC74_20680</name>
</gene>
<evidence type="ECO:0000256" key="1">
    <source>
        <dbReference type="SAM" id="MobiDB-lite"/>
    </source>
</evidence>
<accession>A0AA94WIC2</accession>
<dbReference type="EMBL" id="VTEU01000017">
    <property type="protein sequence ID" value="TYS53674.1"/>
    <property type="molecule type" value="Genomic_DNA"/>
</dbReference>
<proteinExistence type="predicted"/>
<feature type="region of interest" description="Disordered" evidence="1">
    <location>
        <begin position="1"/>
        <end position="31"/>
    </location>
</feature>
<name>A0AA94WIC2_9BACI</name>
<evidence type="ECO:0000313" key="3">
    <source>
        <dbReference type="Proteomes" id="UP000323393"/>
    </source>
</evidence>
<reference evidence="2 3" key="1">
    <citation type="submission" date="2019-08" db="EMBL/GenBank/DDBJ databases">
        <title>Bacillus genomes from the desert of Cuatro Cienegas, Coahuila.</title>
        <authorList>
            <person name="Olmedo-Alvarez G."/>
        </authorList>
    </citation>
    <scope>NUCLEOTIDE SEQUENCE [LARGE SCALE GENOMIC DNA]</scope>
    <source>
        <strain evidence="2 3">CH88_3T</strain>
    </source>
</reference>
<sequence length="76" mass="9148">MKTSVTRKQGERCPHRRYEDLGDEKTGEKCPHRRYEDLGDEKTGRRDVLIAVMKTLVKTNREERCPHRRYDMLPFK</sequence>
<dbReference type="Proteomes" id="UP000323393">
    <property type="component" value="Unassembled WGS sequence"/>
</dbReference>
<evidence type="ECO:0000313" key="2">
    <source>
        <dbReference type="EMBL" id="TYS53674.1"/>
    </source>
</evidence>
<dbReference type="AlphaFoldDB" id="A0AA94WIC2"/>
<feature type="compositionally biased region" description="Basic and acidic residues" evidence="1">
    <location>
        <begin position="8"/>
        <end position="31"/>
    </location>
</feature>